<sequence>MANGNWFVKEMARAEAKVAAHGYEGADLREIMLMGFKHLSETNSVIRVELHGKVLFPVGVMLGGLLVGAITQILRVVV</sequence>
<evidence type="ECO:0000313" key="2">
    <source>
        <dbReference type="EMBL" id="KKM74101.1"/>
    </source>
</evidence>
<name>A0A0F9KH81_9ZZZZ</name>
<accession>A0A0F9KH81</accession>
<keyword evidence="1" id="KW-1133">Transmembrane helix</keyword>
<dbReference type="AlphaFoldDB" id="A0A0F9KH81"/>
<keyword evidence="1" id="KW-0472">Membrane</keyword>
<feature type="transmembrane region" description="Helical" evidence="1">
    <location>
        <begin position="54"/>
        <end position="74"/>
    </location>
</feature>
<proteinExistence type="predicted"/>
<dbReference type="EMBL" id="LAZR01009194">
    <property type="protein sequence ID" value="KKM74101.1"/>
    <property type="molecule type" value="Genomic_DNA"/>
</dbReference>
<organism evidence="2">
    <name type="scientific">marine sediment metagenome</name>
    <dbReference type="NCBI Taxonomy" id="412755"/>
    <lineage>
        <taxon>unclassified sequences</taxon>
        <taxon>metagenomes</taxon>
        <taxon>ecological metagenomes</taxon>
    </lineage>
</organism>
<reference evidence="2" key="1">
    <citation type="journal article" date="2015" name="Nature">
        <title>Complex archaea that bridge the gap between prokaryotes and eukaryotes.</title>
        <authorList>
            <person name="Spang A."/>
            <person name="Saw J.H."/>
            <person name="Jorgensen S.L."/>
            <person name="Zaremba-Niedzwiedzka K."/>
            <person name="Martijn J."/>
            <person name="Lind A.E."/>
            <person name="van Eijk R."/>
            <person name="Schleper C."/>
            <person name="Guy L."/>
            <person name="Ettema T.J."/>
        </authorList>
    </citation>
    <scope>NUCLEOTIDE SEQUENCE</scope>
</reference>
<comment type="caution">
    <text evidence="2">The sequence shown here is derived from an EMBL/GenBank/DDBJ whole genome shotgun (WGS) entry which is preliminary data.</text>
</comment>
<evidence type="ECO:0000256" key="1">
    <source>
        <dbReference type="SAM" id="Phobius"/>
    </source>
</evidence>
<keyword evidence="1" id="KW-0812">Transmembrane</keyword>
<protein>
    <submittedName>
        <fullName evidence="2">Uncharacterized protein</fullName>
    </submittedName>
</protein>
<gene>
    <name evidence="2" type="ORF">LCGC14_1403720</name>
</gene>